<dbReference type="InterPro" id="IPR019734">
    <property type="entry name" value="TPR_rpt"/>
</dbReference>
<dbReference type="PANTHER" id="PTHR45641">
    <property type="entry name" value="TETRATRICOPEPTIDE REPEAT PROTEIN (AFU_ORTHOLOGUE AFUA_6G03870)"/>
    <property type="match status" value="1"/>
</dbReference>
<evidence type="ECO:0000256" key="2">
    <source>
        <dbReference type="ARBA" id="ARBA00022803"/>
    </source>
</evidence>
<name>A0ABT3IWU3_9BACT</name>
<dbReference type="Gene3D" id="1.25.40.10">
    <property type="entry name" value="Tetratricopeptide repeat domain"/>
    <property type="match status" value="4"/>
</dbReference>
<reference evidence="3 4" key="1">
    <citation type="submission" date="2022-10" db="EMBL/GenBank/DDBJ databases">
        <title>Chitinophaga nivalis PC15 sp. nov., isolated from Pyeongchang county, South Korea.</title>
        <authorList>
            <person name="Trinh H.N."/>
        </authorList>
    </citation>
    <scope>NUCLEOTIDE SEQUENCE [LARGE SCALE GENOMIC DNA]</scope>
    <source>
        <strain evidence="3 4">PC14</strain>
    </source>
</reference>
<evidence type="ECO:0000313" key="4">
    <source>
        <dbReference type="Proteomes" id="UP001207742"/>
    </source>
</evidence>
<dbReference type="PANTHER" id="PTHR45641:SF19">
    <property type="entry name" value="NEPHROCYSTIN-3"/>
    <property type="match status" value="1"/>
</dbReference>
<protein>
    <submittedName>
        <fullName evidence="3">Tetratricopeptide repeat protein</fullName>
    </submittedName>
</protein>
<dbReference type="SMART" id="SM00028">
    <property type="entry name" value="TPR"/>
    <property type="match status" value="8"/>
</dbReference>
<dbReference type="RefSeq" id="WP_264735250.1">
    <property type="nucleotide sequence ID" value="NZ_JAPDNR010000001.1"/>
</dbReference>
<evidence type="ECO:0000256" key="1">
    <source>
        <dbReference type="ARBA" id="ARBA00022737"/>
    </source>
</evidence>
<keyword evidence="1" id="KW-0677">Repeat</keyword>
<dbReference type="Proteomes" id="UP001207742">
    <property type="component" value="Unassembled WGS sequence"/>
</dbReference>
<accession>A0ABT3IWU3</accession>
<evidence type="ECO:0000313" key="3">
    <source>
        <dbReference type="EMBL" id="MCW3488447.1"/>
    </source>
</evidence>
<gene>
    <name evidence="3" type="ORF">OL497_31430</name>
</gene>
<dbReference type="InterPro" id="IPR011990">
    <property type="entry name" value="TPR-like_helical_dom_sf"/>
</dbReference>
<dbReference type="Pfam" id="PF13181">
    <property type="entry name" value="TPR_8"/>
    <property type="match status" value="1"/>
</dbReference>
<proteinExistence type="predicted"/>
<dbReference type="EMBL" id="JAPDNS010000002">
    <property type="protein sequence ID" value="MCW3488447.1"/>
    <property type="molecule type" value="Genomic_DNA"/>
</dbReference>
<organism evidence="3 4">
    <name type="scientific">Chitinophaga nivalis</name>
    <dbReference type="NCBI Taxonomy" id="2991709"/>
    <lineage>
        <taxon>Bacteria</taxon>
        <taxon>Pseudomonadati</taxon>
        <taxon>Bacteroidota</taxon>
        <taxon>Chitinophagia</taxon>
        <taxon>Chitinophagales</taxon>
        <taxon>Chitinophagaceae</taxon>
        <taxon>Chitinophaga</taxon>
    </lineage>
</organism>
<keyword evidence="2" id="KW-0802">TPR repeat</keyword>
<comment type="caution">
    <text evidence="3">The sequence shown here is derived from an EMBL/GenBank/DDBJ whole genome shotgun (WGS) entry which is preliminary data.</text>
</comment>
<dbReference type="SUPFAM" id="SSF48452">
    <property type="entry name" value="TPR-like"/>
    <property type="match status" value="3"/>
</dbReference>
<keyword evidence="4" id="KW-1185">Reference proteome</keyword>
<sequence>MNLDESERLYNEQAYTEAAAKLELYLEETPASPQAWHLLGLCRLEIAKAADTREEAMVTYEGAYTAFSNTLSFDSAHVQARVHRAYMGANIMEDKLEVTLSDCAVLLEDGNEEIMTKALLYRFQVYVLQHETEKALADMHRSLEIYTSLYDDDLPQLNVARFQCHTRIGDVYYHIEDKPAALAHYKQAFQYTVYNNRTLSTAYFALDMADYDFAANLLHVLISSGENEDEDILRLLKKVKELLDEGVQHAALAREFCWGTTDFWQQFYGEDEDEGTLEQISTGKRFMTQYPEEAYFCHYTATAFFNIGSYREALPYYEKALAIRAYPSSIARWYYASYKVNEQFPASWPDATYDIPYDWYSAGVIYSEILQLEKDPHAKEVSLQLKKFLYKKAFDLYTAYWHSNTGNSWAGHPHHFAMCCNNYGITLYELGEFEEATRIHTIGYAMSPFWEQLESRADAWHSLGKAAEAITDRKAILEDFYSYLPLMYYVSIHERIIEDLTLLDRHEEALELYNKILEEYDTWISTDMQELETYDQETIIYNIDRIKTGRAFIKTGSANDLSERIRALEKHLEEKPDDSDAYFNLMYLYFDNAQYEHCIGAVNNRISIGGIKKLPVVSQMKIYYFRGKAALKLGRYAAAIADMQQTLQIMSEGDESDNSANNRLGVYAFLAEACLGEKDYQQCIHFGTQCVDMYTEMNWSWDAEASIFRYNMALAYESMGNIPACKKMIDEIVKNDPGYQPALQKKNDLKGGGIFSFFRKKK</sequence>